<gene>
    <name evidence="2" type="ORF">LEMA_P116800.1</name>
</gene>
<dbReference type="eggNOG" id="ENOG502SFSH">
    <property type="taxonomic scope" value="Eukaryota"/>
</dbReference>
<sequence>MTIKRKRSEDDASPLSISSFGTLCTPDTQSPTFSSRCDGAMDLDTDSASRANAWNFASASRVKSSDWGFRTRKRFRDNRPDERSIHENTLNKLFTAQQSTPVLSTIPTVSVPPSQPSRPLHEQQQPQKSTLHAFWKQLPAPPVRPLIFPIQPRQSQSPSHLPQCDDCDASLVDDMDGMHVDMDVAMGGALESSPFACCECGKKVCGTCAVVANRRYNESSPSLSLAIKNLMRDDRMLCILVYLLCNKQVYLTYFARHLLNIVQPFIYFLQVVCTLCKVLSCGKKNPSLLADFGECSEAVQNAKSYLLR</sequence>
<keyword evidence="3" id="KW-1185">Reference proteome</keyword>
<feature type="compositionally biased region" description="Polar residues" evidence="1">
    <location>
        <begin position="15"/>
        <end position="35"/>
    </location>
</feature>
<feature type="region of interest" description="Disordered" evidence="1">
    <location>
        <begin position="1"/>
        <end position="42"/>
    </location>
</feature>
<evidence type="ECO:0000313" key="3">
    <source>
        <dbReference type="Proteomes" id="UP000002668"/>
    </source>
</evidence>
<dbReference type="GeneID" id="13291452"/>
<evidence type="ECO:0000313" key="2">
    <source>
        <dbReference type="EMBL" id="CBX94677.1"/>
    </source>
</evidence>
<name>E4ZTW7_LEPMJ</name>
<dbReference type="OrthoDB" id="5336357at2759"/>
<proteinExistence type="predicted"/>
<dbReference type="AlphaFoldDB" id="E4ZTW7"/>
<accession>E4ZTW7</accession>
<dbReference type="EMBL" id="FP929125">
    <property type="protein sequence ID" value="CBX94677.1"/>
    <property type="molecule type" value="Genomic_DNA"/>
</dbReference>
<dbReference type="Proteomes" id="UP000002668">
    <property type="component" value="Genome"/>
</dbReference>
<reference evidence="3" key="1">
    <citation type="journal article" date="2011" name="Nat. Commun.">
        <title>Effector diversification within compartments of the Leptosphaeria maculans genome affected by Repeat-Induced Point mutations.</title>
        <authorList>
            <person name="Rouxel T."/>
            <person name="Grandaubert J."/>
            <person name="Hane J.K."/>
            <person name="Hoede C."/>
            <person name="van de Wouw A.P."/>
            <person name="Couloux A."/>
            <person name="Dominguez V."/>
            <person name="Anthouard V."/>
            <person name="Bally P."/>
            <person name="Bourras S."/>
            <person name="Cozijnsen A.J."/>
            <person name="Ciuffetti L.M."/>
            <person name="Degrave A."/>
            <person name="Dilmaghani A."/>
            <person name="Duret L."/>
            <person name="Fudal I."/>
            <person name="Goodwin S.B."/>
            <person name="Gout L."/>
            <person name="Glaser N."/>
            <person name="Linglin J."/>
            <person name="Kema G.H.J."/>
            <person name="Lapalu N."/>
            <person name="Lawrence C.B."/>
            <person name="May K."/>
            <person name="Meyer M."/>
            <person name="Ollivier B."/>
            <person name="Poulain J."/>
            <person name="Schoch C.L."/>
            <person name="Simon A."/>
            <person name="Spatafora J.W."/>
            <person name="Stachowiak A."/>
            <person name="Turgeon B.G."/>
            <person name="Tyler B.M."/>
            <person name="Vincent D."/>
            <person name="Weissenbach J."/>
            <person name="Amselem J."/>
            <person name="Quesneville H."/>
            <person name="Oliver R.P."/>
            <person name="Wincker P."/>
            <person name="Balesdent M.-H."/>
            <person name="Howlett B.J."/>
        </authorList>
    </citation>
    <scope>NUCLEOTIDE SEQUENCE [LARGE SCALE GENOMIC DNA]</scope>
    <source>
        <strain evidence="3">JN3 / isolate v23.1.3 / race Av1-4-5-6-7-8</strain>
    </source>
</reference>
<evidence type="ECO:0000256" key="1">
    <source>
        <dbReference type="SAM" id="MobiDB-lite"/>
    </source>
</evidence>
<protein>
    <submittedName>
        <fullName evidence="2">Predicted protein</fullName>
    </submittedName>
</protein>
<dbReference type="HOGENOM" id="CLU_078568_1_0_1"/>
<dbReference type="VEuPathDB" id="FungiDB:LEMA_P116800.1"/>
<feature type="region of interest" description="Disordered" evidence="1">
    <location>
        <begin position="109"/>
        <end position="129"/>
    </location>
</feature>
<organism evidence="3">
    <name type="scientific">Leptosphaeria maculans (strain JN3 / isolate v23.1.3 / race Av1-4-5-6-7-8)</name>
    <name type="common">Blackleg fungus</name>
    <name type="synonym">Phoma lingam</name>
    <dbReference type="NCBI Taxonomy" id="985895"/>
    <lineage>
        <taxon>Eukaryota</taxon>
        <taxon>Fungi</taxon>
        <taxon>Dikarya</taxon>
        <taxon>Ascomycota</taxon>
        <taxon>Pezizomycotina</taxon>
        <taxon>Dothideomycetes</taxon>
        <taxon>Pleosporomycetidae</taxon>
        <taxon>Pleosporales</taxon>
        <taxon>Pleosporineae</taxon>
        <taxon>Leptosphaeriaceae</taxon>
        <taxon>Plenodomus</taxon>
        <taxon>Plenodomus lingam/Leptosphaeria maculans species complex</taxon>
    </lineage>
</organism>
<dbReference type="InParanoid" id="E4ZTW7"/>